<dbReference type="Proteomes" id="UP000092993">
    <property type="component" value="Unassembled WGS sequence"/>
</dbReference>
<dbReference type="EMBL" id="LUGG01000002">
    <property type="protein sequence ID" value="OBZ77941.1"/>
    <property type="molecule type" value="Genomic_DNA"/>
</dbReference>
<sequence>MCVHLEEVKDDDAVSSGSHNIPDTQMDQILDALKLISDIPGKDSSNLPVPLCDLWDADVGNSEAGELGIHNGIDLFGHDDDTEGLNMEDELDVDHHEDIEPSSAIYPWLSMAIFLTDLLFSSPRLHFSEVQKAAILSWGKDMRATNVPTIGAVKRCQDRILKLMGDPTEKVVIHSGTTFYINDIEKAIAKDYVNLITQSAMCNYPVDSEGGMSQKYNIALGHSVSRSINGFIVGKEQSGMLCTPQETIAEVCWQVQQSVLPGGTNKIKNAVAMTGTSDTASAAIVNCLLTLGKQLQNGNSKQPEKLNADANSPQLLQKNSKSKICAQLEKKLETLLGGQAIEDRINPLLRMPGVNIHMDTPTEILYTILLEVIKYFWGLNNPTLGAEYICKYKGSLIGKHFKSLVQVMPFLVYDLVLQMVLDGWTAIDSLIILLWHTEITNMEDYLAELSCIIEDFLNITAFPAVLFSTERYESFNHIFRLASIYSSNCQAPSHDTCNAFTAQDIIKHVATREFWFDTKQKKWACTGDVILHFMELHPVQASLLGHKVQPIKKPGSGSGKGQTAFHAAVSFLTRNGDNAQLSDHVLYRERDAERPFIGKVVEILIPVGIQTAHHVLLKKSGFLGQLHLQLHLPCLELTEQMILPGLRMFFAWSERRQCSGLPLFLMFVWIRAAQQISDRKPGGEAGGDVPSVLGINSIPGTENSPAFSMTTQAGPAASDSPTNDIATPQAPSTALTSFTMPAFERPKKKQKSGSTKPSRSSNAVPRQRQGQVLMLATTSMPSFPCTDNPSAQLLQPASSSTFTFQIHGYTHHTEPSSLVPNLTKFDAYGVPVEHYDITCDPLIMAGILGQFKLLSRAQASRVEAAGRAPESGHFSVATA</sequence>
<feature type="compositionally biased region" description="Polar residues" evidence="1">
    <location>
        <begin position="752"/>
        <end position="768"/>
    </location>
</feature>
<evidence type="ECO:0000313" key="3">
    <source>
        <dbReference type="Proteomes" id="UP000092993"/>
    </source>
</evidence>
<name>A0A1C7MM59_GRIFR</name>
<proteinExistence type="predicted"/>
<dbReference type="AlphaFoldDB" id="A0A1C7MM59"/>
<comment type="caution">
    <text evidence="2">The sequence shown here is derived from an EMBL/GenBank/DDBJ whole genome shotgun (WGS) entry which is preliminary data.</text>
</comment>
<evidence type="ECO:0000313" key="2">
    <source>
        <dbReference type="EMBL" id="OBZ77941.1"/>
    </source>
</evidence>
<dbReference type="OrthoDB" id="2506088at2759"/>
<feature type="region of interest" description="Disordered" evidence="1">
    <location>
        <begin position="703"/>
        <end position="768"/>
    </location>
</feature>
<protein>
    <submittedName>
        <fullName evidence="2">Uncharacterized protein</fullName>
    </submittedName>
</protein>
<accession>A0A1C7MM59</accession>
<organism evidence="2 3">
    <name type="scientific">Grifola frondosa</name>
    <name type="common">Maitake</name>
    <name type="synonym">Polyporus frondosus</name>
    <dbReference type="NCBI Taxonomy" id="5627"/>
    <lineage>
        <taxon>Eukaryota</taxon>
        <taxon>Fungi</taxon>
        <taxon>Dikarya</taxon>
        <taxon>Basidiomycota</taxon>
        <taxon>Agaricomycotina</taxon>
        <taxon>Agaricomycetes</taxon>
        <taxon>Polyporales</taxon>
        <taxon>Grifolaceae</taxon>
        <taxon>Grifola</taxon>
    </lineage>
</organism>
<feature type="region of interest" description="Disordered" evidence="1">
    <location>
        <begin position="1"/>
        <end position="21"/>
    </location>
</feature>
<gene>
    <name evidence="2" type="ORF">A0H81_02859</name>
</gene>
<reference evidence="2 3" key="1">
    <citation type="submission" date="2016-03" db="EMBL/GenBank/DDBJ databases">
        <title>Whole genome sequencing of Grifola frondosa 9006-11.</title>
        <authorList>
            <person name="Min B."/>
            <person name="Park H."/>
            <person name="Kim J.-G."/>
            <person name="Cho H."/>
            <person name="Oh Y.-L."/>
            <person name="Kong W.-S."/>
            <person name="Choi I.-G."/>
        </authorList>
    </citation>
    <scope>NUCLEOTIDE SEQUENCE [LARGE SCALE GENOMIC DNA]</scope>
    <source>
        <strain evidence="2 3">9006-11</strain>
    </source>
</reference>
<dbReference type="STRING" id="5627.A0A1C7MM59"/>
<feature type="compositionally biased region" description="Polar residues" evidence="1">
    <location>
        <begin position="703"/>
        <end position="739"/>
    </location>
</feature>
<evidence type="ECO:0000256" key="1">
    <source>
        <dbReference type="SAM" id="MobiDB-lite"/>
    </source>
</evidence>
<keyword evidence="3" id="KW-1185">Reference proteome</keyword>